<reference evidence="2" key="1">
    <citation type="submission" date="2021-04" db="EMBL/GenBank/DDBJ databases">
        <title>Pseudonocardia sp. nov., isolated from sandy soil of mangrove forest.</title>
        <authorList>
            <person name="Zan Z."/>
            <person name="Huang R."/>
            <person name="Liu W."/>
        </authorList>
    </citation>
    <scope>NUCLEOTIDE SEQUENCE</scope>
    <source>
        <strain evidence="2">S2-4</strain>
    </source>
</reference>
<dbReference type="PIRSF" id="PIRSF017393">
    <property type="entry name" value="MTase_SAV2177"/>
    <property type="match status" value="1"/>
</dbReference>
<evidence type="ECO:0000313" key="2">
    <source>
        <dbReference type="EMBL" id="MCO1657736.1"/>
    </source>
</evidence>
<dbReference type="GO" id="GO:0008168">
    <property type="term" value="F:methyltransferase activity"/>
    <property type="evidence" value="ECO:0007669"/>
    <property type="project" value="UniProtKB-KW"/>
</dbReference>
<dbReference type="SUPFAM" id="SSF53335">
    <property type="entry name" value="S-adenosyl-L-methionine-dependent methyltransferases"/>
    <property type="match status" value="1"/>
</dbReference>
<feature type="region of interest" description="Disordered" evidence="1">
    <location>
        <begin position="250"/>
        <end position="272"/>
    </location>
</feature>
<dbReference type="InterPro" id="IPR029063">
    <property type="entry name" value="SAM-dependent_MTases_sf"/>
</dbReference>
<dbReference type="Pfam" id="PF04672">
    <property type="entry name" value="Methyltransf_19"/>
    <property type="match status" value="1"/>
</dbReference>
<evidence type="ECO:0000256" key="1">
    <source>
        <dbReference type="SAM" id="MobiDB-lite"/>
    </source>
</evidence>
<name>A0ABT1A3Z4_9PSEU</name>
<accession>A0ABT1A3Z4</accession>
<evidence type="ECO:0000313" key="3">
    <source>
        <dbReference type="Proteomes" id="UP001165283"/>
    </source>
</evidence>
<organism evidence="2 3">
    <name type="scientific">Pseudonocardia humida</name>
    <dbReference type="NCBI Taxonomy" id="2800819"/>
    <lineage>
        <taxon>Bacteria</taxon>
        <taxon>Bacillati</taxon>
        <taxon>Actinomycetota</taxon>
        <taxon>Actinomycetes</taxon>
        <taxon>Pseudonocardiales</taxon>
        <taxon>Pseudonocardiaceae</taxon>
        <taxon>Pseudonocardia</taxon>
    </lineage>
</organism>
<keyword evidence="2" id="KW-0489">Methyltransferase</keyword>
<protein>
    <submittedName>
        <fullName evidence="2">SAM-dependent methyltransferase</fullName>
        <ecNumber evidence="2">2.1.1.-</ecNumber>
    </submittedName>
</protein>
<comment type="caution">
    <text evidence="2">The sequence shown here is derived from an EMBL/GenBank/DDBJ whole genome shotgun (WGS) entry which is preliminary data.</text>
</comment>
<sequence>MDRPSWAPSDVDVTRPSVARVYDYYLGGSHNFESDRAFGDQTLRAMPDLPSILRDNRDFLRRVVRKLCALGVDQFLDLGSGIPTVGNVHEVAQAAVPGARVVYVDHDPVAVAHSRALLEGVPLTATVLADVREPDVVLDAVRETGLLDLSRPVGVLMIALLHFMHDEDRPRELVAAYMDALPVGSHLAVSHARADGHQGMRDAAAVYDQSRSPNPMRLRSAEEVRDLFGSLTMVDPGVVLLPRWHPDVVDDRNAGSEVDDDYPGFGGLGRRD</sequence>
<dbReference type="Proteomes" id="UP001165283">
    <property type="component" value="Unassembled WGS sequence"/>
</dbReference>
<dbReference type="GO" id="GO:0032259">
    <property type="term" value="P:methylation"/>
    <property type="evidence" value="ECO:0007669"/>
    <property type="project" value="UniProtKB-KW"/>
</dbReference>
<dbReference type="Gene3D" id="3.40.50.150">
    <property type="entry name" value="Vaccinia Virus protein VP39"/>
    <property type="match status" value="1"/>
</dbReference>
<dbReference type="EMBL" id="JAGSOV010000046">
    <property type="protein sequence ID" value="MCO1657736.1"/>
    <property type="molecule type" value="Genomic_DNA"/>
</dbReference>
<proteinExistence type="predicted"/>
<keyword evidence="3" id="KW-1185">Reference proteome</keyword>
<dbReference type="EC" id="2.1.1.-" evidence="2"/>
<dbReference type="InterPro" id="IPR006764">
    <property type="entry name" value="SAM_dep_MeTrfase_SAV2177_type"/>
</dbReference>
<keyword evidence="2" id="KW-0808">Transferase</keyword>
<gene>
    <name evidence="2" type="ORF">KDL28_21985</name>
</gene>